<evidence type="ECO:0000313" key="3">
    <source>
        <dbReference type="Proteomes" id="UP000198575"/>
    </source>
</evidence>
<feature type="compositionally biased region" description="Basic and acidic residues" evidence="1">
    <location>
        <begin position="142"/>
        <end position="151"/>
    </location>
</feature>
<dbReference type="AlphaFoldDB" id="A0A1I4X925"/>
<organism evidence="2 3">
    <name type="scientific">Dokdonella immobilis</name>
    <dbReference type="NCBI Taxonomy" id="578942"/>
    <lineage>
        <taxon>Bacteria</taxon>
        <taxon>Pseudomonadati</taxon>
        <taxon>Pseudomonadota</taxon>
        <taxon>Gammaproteobacteria</taxon>
        <taxon>Lysobacterales</taxon>
        <taxon>Rhodanobacteraceae</taxon>
        <taxon>Dokdonella</taxon>
    </lineage>
</organism>
<dbReference type="STRING" id="578942.SAMN05216289_108119"/>
<dbReference type="EMBL" id="FOVF01000008">
    <property type="protein sequence ID" value="SFN22448.1"/>
    <property type="molecule type" value="Genomic_DNA"/>
</dbReference>
<feature type="compositionally biased region" description="Acidic residues" evidence="1">
    <location>
        <begin position="181"/>
        <end position="192"/>
    </location>
</feature>
<sequence length="192" mass="21229">MEPESTPGRRDSGYERVHRTLPLPLPVLVRGRFIHLTIPNEEIPMRTAIRNAVIAALLVGASAVSQARGPNSYEMLATLPDTSAAQQETIHRIENERRSAYADLFAKQRAERERIDADTAQKLRKALGDEGYRKYAEWKLSHGHGRGEGRMHARGKHGDRRHPGMRGGPGMSGGPDQAPPIDEDESDDAPKA</sequence>
<reference evidence="2 3" key="1">
    <citation type="submission" date="2016-10" db="EMBL/GenBank/DDBJ databases">
        <authorList>
            <person name="de Groot N.N."/>
        </authorList>
    </citation>
    <scope>NUCLEOTIDE SEQUENCE [LARGE SCALE GENOMIC DNA]</scope>
    <source>
        <strain evidence="2 3">CGMCC 1.7659</strain>
    </source>
</reference>
<keyword evidence="3" id="KW-1185">Reference proteome</keyword>
<gene>
    <name evidence="2" type="ORF">SAMN05216289_108119</name>
</gene>
<proteinExistence type="predicted"/>
<evidence type="ECO:0000256" key="1">
    <source>
        <dbReference type="SAM" id="MobiDB-lite"/>
    </source>
</evidence>
<feature type="region of interest" description="Disordered" evidence="1">
    <location>
        <begin position="142"/>
        <end position="192"/>
    </location>
</feature>
<accession>A0A1I4X925</accession>
<protein>
    <submittedName>
        <fullName evidence="2">Uncharacterized protein</fullName>
    </submittedName>
</protein>
<feature type="compositionally biased region" description="Basic residues" evidence="1">
    <location>
        <begin position="152"/>
        <end position="164"/>
    </location>
</feature>
<evidence type="ECO:0000313" key="2">
    <source>
        <dbReference type="EMBL" id="SFN22448.1"/>
    </source>
</evidence>
<name>A0A1I4X925_9GAMM</name>
<dbReference type="Proteomes" id="UP000198575">
    <property type="component" value="Unassembled WGS sequence"/>
</dbReference>